<dbReference type="Proteomes" id="UP000250266">
    <property type="component" value="Unassembled WGS sequence"/>
</dbReference>
<protein>
    <recommendedName>
        <fullName evidence="2">Nephrocystin 3-like N-terminal domain-containing protein</fullName>
    </recommendedName>
</protein>
<sequence>DNERYIFWLSGWAGTGKLAIARTIARKYYNKEYFIASFSFSRGGGDVSHAGKFAGTILQSWLRDAPRSSLFSSRRYRATKASAEGP</sequence>
<feature type="non-terminal residue" evidence="3">
    <location>
        <position position="1"/>
    </location>
</feature>
<dbReference type="OrthoDB" id="674604at2759"/>
<proteinExistence type="predicted"/>
<dbReference type="EMBL" id="KV745488">
    <property type="protein sequence ID" value="OCK74397.1"/>
    <property type="molecule type" value="Genomic_DNA"/>
</dbReference>
<evidence type="ECO:0000259" key="2">
    <source>
        <dbReference type="Pfam" id="PF24883"/>
    </source>
</evidence>
<evidence type="ECO:0000313" key="4">
    <source>
        <dbReference type="Proteomes" id="UP000250266"/>
    </source>
</evidence>
<gene>
    <name evidence="3" type="ORF">K432DRAFT_310798</name>
</gene>
<dbReference type="InterPro" id="IPR056884">
    <property type="entry name" value="NPHP3-like_N"/>
</dbReference>
<accession>A0A8E2DZ80</accession>
<dbReference type="Pfam" id="PF24883">
    <property type="entry name" value="NPHP3_N"/>
    <property type="match status" value="1"/>
</dbReference>
<reference evidence="3 4" key="1">
    <citation type="journal article" date="2016" name="Nat. Commun.">
        <title>Ectomycorrhizal ecology is imprinted in the genome of the dominant symbiotic fungus Cenococcum geophilum.</title>
        <authorList>
            <consortium name="DOE Joint Genome Institute"/>
            <person name="Peter M."/>
            <person name="Kohler A."/>
            <person name="Ohm R.A."/>
            <person name="Kuo A."/>
            <person name="Krutzmann J."/>
            <person name="Morin E."/>
            <person name="Arend M."/>
            <person name="Barry K.W."/>
            <person name="Binder M."/>
            <person name="Choi C."/>
            <person name="Clum A."/>
            <person name="Copeland A."/>
            <person name="Grisel N."/>
            <person name="Haridas S."/>
            <person name="Kipfer T."/>
            <person name="LaButti K."/>
            <person name="Lindquist E."/>
            <person name="Lipzen A."/>
            <person name="Maire R."/>
            <person name="Meier B."/>
            <person name="Mihaltcheva S."/>
            <person name="Molinier V."/>
            <person name="Murat C."/>
            <person name="Poggeler S."/>
            <person name="Quandt C.A."/>
            <person name="Sperisen C."/>
            <person name="Tritt A."/>
            <person name="Tisserant E."/>
            <person name="Crous P.W."/>
            <person name="Henrissat B."/>
            <person name="Nehls U."/>
            <person name="Egli S."/>
            <person name="Spatafora J.W."/>
            <person name="Grigoriev I.V."/>
            <person name="Martin F.M."/>
        </authorList>
    </citation>
    <scope>NUCLEOTIDE SEQUENCE [LARGE SCALE GENOMIC DNA]</scope>
    <source>
        <strain evidence="3 4">CBS 459.81</strain>
    </source>
</reference>
<keyword evidence="4" id="KW-1185">Reference proteome</keyword>
<feature type="domain" description="Nephrocystin 3-like N-terminal" evidence="2">
    <location>
        <begin position="3"/>
        <end position="68"/>
    </location>
</feature>
<evidence type="ECO:0000313" key="3">
    <source>
        <dbReference type="EMBL" id="OCK74397.1"/>
    </source>
</evidence>
<dbReference type="AlphaFoldDB" id="A0A8E2DZ80"/>
<keyword evidence="1" id="KW-0677">Repeat</keyword>
<organism evidence="3 4">
    <name type="scientific">Lepidopterella palustris CBS 459.81</name>
    <dbReference type="NCBI Taxonomy" id="1314670"/>
    <lineage>
        <taxon>Eukaryota</taxon>
        <taxon>Fungi</taxon>
        <taxon>Dikarya</taxon>
        <taxon>Ascomycota</taxon>
        <taxon>Pezizomycotina</taxon>
        <taxon>Dothideomycetes</taxon>
        <taxon>Pleosporomycetidae</taxon>
        <taxon>Mytilinidiales</taxon>
        <taxon>Argynnaceae</taxon>
        <taxon>Lepidopterella</taxon>
    </lineage>
</organism>
<name>A0A8E2DZ80_9PEZI</name>
<evidence type="ECO:0000256" key="1">
    <source>
        <dbReference type="ARBA" id="ARBA00022737"/>
    </source>
</evidence>